<evidence type="ECO:0000313" key="2">
    <source>
        <dbReference type="EMBL" id="CAA7386266.1"/>
    </source>
</evidence>
<keyword evidence="1" id="KW-1133">Transmembrane helix</keyword>
<feature type="transmembrane region" description="Helical" evidence="1">
    <location>
        <begin position="12"/>
        <end position="39"/>
    </location>
</feature>
<dbReference type="AlphaFoldDB" id="A0A6N4XQ52"/>
<protein>
    <submittedName>
        <fullName evidence="2">Uncharacterized protein</fullName>
    </submittedName>
</protein>
<gene>
    <name evidence="2" type="ORF">CHRY9393_00558</name>
</gene>
<dbReference type="EMBL" id="CACVBY010000007">
    <property type="protein sequence ID" value="CAA7386266.1"/>
    <property type="molecule type" value="Genomic_DNA"/>
</dbReference>
<evidence type="ECO:0000313" key="3">
    <source>
        <dbReference type="Proteomes" id="UP000445309"/>
    </source>
</evidence>
<accession>A0A6N4XQ52</accession>
<sequence>MRLKFVKDDIRLAMINLLFSQFSIISFFFLLICMIKQLIDDIIEN</sequence>
<reference evidence="2 3" key="1">
    <citation type="submission" date="2020-01" db="EMBL/GenBank/DDBJ databases">
        <authorList>
            <person name="Rodrigo-Torres L."/>
            <person name="Arahal R. D."/>
            <person name="Lucena T."/>
        </authorList>
    </citation>
    <scope>NUCLEOTIDE SEQUENCE [LARGE SCALE GENOMIC DNA]</scope>
    <source>
        <strain evidence="2 3">CECT 9393</strain>
    </source>
</reference>
<evidence type="ECO:0000256" key="1">
    <source>
        <dbReference type="SAM" id="Phobius"/>
    </source>
</evidence>
<keyword evidence="1" id="KW-0472">Membrane</keyword>
<keyword evidence="3" id="KW-1185">Reference proteome</keyword>
<name>A0A6N4XQ52_9FLAO</name>
<keyword evidence="1" id="KW-0812">Transmembrane</keyword>
<organism evidence="2 3">
    <name type="scientific">Chryseobacterium fistulae</name>
    <dbReference type="NCBI Taxonomy" id="2675058"/>
    <lineage>
        <taxon>Bacteria</taxon>
        <taxon>Pseudomonadati</taxon>
        <taxon>Bacteroidota</taxon>
        <taxon>Flavobacteriia</taxon>
        <taxon>Flavobacteriales</taxon>
        <taxon>Weeksellaceae</taxon>
        <taxon>Chryseobacterium group</taxon>
        <taxon>Chryseobacterium</taxon>
    </lineage>
</organism>
<proteinExistence type="predicted"/>
<dbReference type="Proteomes" id="UP000445309">
    <property type="component" value="Unassembled WGS sequence"/>
</dbReference>